<sequence length="175" mass="19507">MVYPLAWLSPRQSEPVGGKSDKQELHKASVVKLSQLFPTAAAAADENVPSRLGAKSKQGNSRQRFGAQVVSLYNVPYAGGDPAGLWGNSTCLVGQLRDDASRDCRYAWNEVKSKLYRQDDAGLEKNWEFLYPLHVAACKRKAQTRCRVSPVYPKEITKMKPPSRPEFGSIEKAFY</sequence>
<proteinExistence type="predicted"/>
<keyword evidence="2" id="KW-1185">Reference proteome</keyword>
<organism evidence="2 3">
    <name type="scientific">Trichuris muris</name>
    <name type="common">Mouse whipworm</name>
    <dbReference type="NCBI Taxonomy" id="70415"/>
    <lineage>
        <taxon>Eukaryota</taxon>
        <taxon>Metazoa</taxon>
        <taxon>Ecdysozoa</taxon>
        <taxon>Nematoda</taxon>
        <taxon>Enoplea</taxon>
        <taxon>Dorylaimia</taxon>
        <taxon>Trichinellida</taxon>
        <taxon>Trichuridae</taxon>
        <taxon>Trichuris</taxon>
    </lineage>
</organism>
<evidence type="ECO:0000313" key="3">
    <source>
        <dbReference type="WBParaSite" id="TMUE_1000005951.1"/>
    </source>
</evidence>
<reference evidence="3" key="1">
    <citation type="submission" date="2019-12" db="UniProtKB">
        <authorList>
            <consortium name="WormBaseParasite"/>
        </authorList>
    </citation>
    <scope>IDENTIFICATION</scope>
</reference>
<feature type="region of interest" description="Disordered" evidence="1">
    <location>
        <begin position="1"/>
        <end position="24"/>
    </location>
</feature>
<accession>A0A5S6QEZ3</accession>
<evidence type="ECO:0000313" key="2">
    <source>
        <dbReference type="Proteomes" id="UP000046395"/>
    </source>
</evidence>
<dbReference type="Proteomes" id="UP000046395">
    <property type="component" value="Unassembled WGS sequence"/>
</dbReference>
<protein>
    <submittedName>
        <fullName evidence="3">Uncharacterized protein</fullName>
    </submittedName>
</protein>
<name>A0A5S6QEZ3_TRIMR</name>
<dbReference type="AlphaFoldDB" id="A0A5S6QEZ3"/>
<evidence type="ECO:0000256" key="1">
    <source>
        <dbReference type="SAM" id="MobiDB-lite"/>
    </source>
</evidence>
<dbReference type="WBParaSite" id="TMUE_1000005951.1">
    <property type="protein sequence ID" value="TMUE_1000005951.1"/>
    <property type="gene ID" value="WBGene00299393"/>
</dbReference>